<dbReference type="SUPFAM" id="SSF54160">
    <property type="entry name" value="Chromo domain-like"/>
    <property type="match status" value="1"/>
</dbReference>
<proteinExistence type="predicted"/>
<dbReference type="SMART" id="SM00298">
    <property type="entry name" value="CHROMO"/>
    <property type="match status" value="2"/>
</dbReference>
<keyword evidence="6" id="KW-1185">Reference proteome</keyword>
<dbReference type="PROSITE" id="PS00598">
    <property type="entry name" value="CHROMO_1"/>
    <property type="match status" value="1"/>
</dbReference>
<feature type="compositionally biased region" description="Low complexity" evidence="3">
    <location>
        <begin position="107"/>
        <end position="119"/>
    </location>
</feature>
<dbReference type="GO" id="GO:0005634">
    <property type="term" value="C:nucleus"/>
    <property type="evidence" value="ECO:0007669"/>
    <property type="project" value="UniProtKB-SubCell"/>
</dbReference>
<dbReference type="PANTHER" id="PTHR22812">
    <property type="entry name" value="CHROMOBOX PROTEIN"/>
    <property type="match status" value="1"/>
</dbReference>
<dbReference type="InterPro" id="IPR023780">
    <property type="entry name" value="Chromo_domain"/>
</dbReference>
<organism evidence="5 6">
    <name type="scientific">Hypsibius exemplaris</name>
    <name type="common">Freshwater tardigrade</name>
    <dbReference type="NCBI Taxonomy" id="2072580"/>
    <lineage>
        <taxon>Eukaryota</taxon>
        <taxon>Metazoa</taxon>
        <taxon>Ecdysozoa</taxon>
        <taxon>Tardigrada</taxon>
        <taxon>Eutardigrada</taxon>
        <taxon>Parachela</taxon>
        <taxon>Hypsibioidea</taxon>
        <taxon>Hypsibiidae</taxon>
        <taxon>Hypsibius</taxon>
    </lineage>
</organism>
<dbReference type="OrthoDB" id="1918685at2759"/>
<feature type="domain" description="Chromo" evidence="4">
    <location>
        <begin position="32"/>
        <end position="71"/>
    </location>
</feature>
<evidence type="ECO:0000256" key="2">
    <source>
        <dbReference type="ARBA" id="ARBA00023242"/>
    </source>
</evidence>
<sequence>MNTLAEVPPAAAAAEDLHEEHPLAIDMDEYPYVVEEIQDKRTQDDTGLIEYLVKWFGFGQEDTTWEPQQNLPLVAVKEYEEDMRELEVLARSDVPQRKGSRSRKSNKQQQPQQNSLSSKVLQSKTWQARRKQRVEELLARRLNQIKSIRLKDGTLEFLCVWDGEPLAQIVPRAVLMMKDDYKQKLLDFYEKFVVLARPTEGGDQDLSAAAALDICSNLPSA</sequence>
<dbReference type="Pfam" id="PF00385">
    <property type="entry name" value="Chromo"/>
    <property type="match status" value="1"/>
</dbReference>
<evidence type="ECO:0000313" key="6">
    <source>
        <dbReference type="Proteomes" id="UP000192578"/>
    </source>
</evidence>
<comment type="subcellular location">
    <subcellularLocation>
        <location evidence="1">Nucleus</location>
    </subcellularLocation>
</comment>
<evidence type="ECO:0000259" key="4">
    <source>
        <dbReference type="PROSITE" id="PS50013"/>
    </source>
</evidence>
<comment type="caution">
    <text evidence="5">The sequence shown here is derived from an EMBL/GenBank/DDBJ whole genome shotgun (WGS) entry which is preliminary data.</text>
</comment>
<evidence type="ECO:0000256" key="3">
    <source>
        <dbReference type="SAM" id="MobiDB-lite"/>
    </source>
</evidence>
<evidence type="ECO:0000256" key="1">
    <source>
        <dbReference type="ARBA" id="ARBA00004123"/>
    </source>
</evidence>
<dbReference type="InterPro" id="IPR051219">
    <property type="entry name" value="Heterochromatin_chromo-domain"/>
</dbReference>
<dbReference type="Gene3D" id="2.40.50.40">
    <property type="match status" value="1"/>
</dbReference>
<dbReference type="CDD" id="cd00024">
    <property type="entry name" value="CD_CSD"/>
    <property type="match status" value="1"/>
</dbReference>
<dbReference type="EMBL" id="MTYJ01000002">
    <property type="protein sequence ID" value="OQV25811.1"/>
    <property type="molecule type" value="Genomic_DNA"/>
</dbReference>
<protein>
    <recommendedName>
        <fullName evidence="4">Chromo domain-containing protein</fullName>
    </recommendedName>
</protein>
<evidence type="ECO:0000313" key="5">
    <source>
        <dbReference type="EMBL" id="OQV25811.1"/>
    </source>
</evidence>
<gene>
    <name evidence="5" type="ORF">BV898_00736</name>
</gene>
<name>A0A1W0XEN1_HYPEX</name>
<dbReference type="PROSITE" id="PS50013">
    <property type="entry name" value="CHROMO_2"/>
    <property type="match status" value="1"/>
</dbReference>
<feature type="region of interest" description="Disordered" evidence="3">
    <location>
        <begin position="90"/>
        <end position="124"/>
    </location>
</feature>
<dbReference type="Proteomes" id="UP000192578">
    <property type="component" value="Unassembled WGS sequence"/>
</dbReference>
<keyword evidence="2" id="KW-0539">Nucleus</keyword>
<dbReference type="AlphaFoldDB" id="A0A1W0XEN1"/>
<accession>A0A1W0XEN1</accession>
<reference evidence="6" key="1">
    <citation type="submission" date="2017-01" db="EMBL/GenBank/DDBJ databases">
        <title>Comparative genomics of anhydrobiosis in the tardigrade Hypsibius dujardini.</title>
        <authorList>
            <person name="Yoshida Y."/>
            <person name="Koutsovoulos G."/>
            <person name="Laetsch D."/>
            <person name="Stevens L."/>
            <person name="Kumar S."/>
            <person name="Horikawa D."/>
            <person name="Ishino K."/>
            <person name="Komine S."/>
            <person name="Tomita M."/>
            <person name="Blaxter M."/>
            <person name="Arakawa K."/>
        </authorList>
    </citation>
    <scope>NUCLEOTIDE SEQUENCE [LARGE SCALE GENOMIC DNA]</scope>
    <source>
        <strain evidence="6">Z151</strain>
    </source>
</reference>
<dbReference type="InterPro" id="IPR023779">
    <property type="entry name" value="Chromodomain_CS"/>
</dbReference>
<dbReference type="InterPro" id="IPR000953">
    <property type="entry name" value="Chromo/chromo_shadow_dom"/>
</dbReference>
<dbReference type="InterPro" id="IPR016197">
    <property type="entry name" value="Chromo-like_dom_sf"/>
</dbReference>